<evidence type="ECO:0000256" key="9">
    <source>
        <dbReference type="ARBA" id="ARBA00023224"/>
    </source>
</evidence>
<feature type="domain" description="PAS" evidence="14">
    <location>
        <begin position="21"/>
        <end position="60"/>
    </location>
</feature>
<evidence type="ECO:0000256" key="6">
    <source>
        <dbReference type="ARBA" id="ARBA00022692"/>
    </source>
</evidence>
<dbReference type="Gene3D" id="1.10.287.950">
    <property type="entry name" value="Methyl-accepting chemotaxis protein"/>
    <property type="match status" value="1"/>
</dbReference>
<comment type="caution">
    <text evidence="15">The sequence shown here is derived from an EMBL/GenBank/DDBJ whole genome shotgun (WGS) entry which is preliminary data.</text>
</comment>
<keyword evidence="9 11" id="KW-0807">Transducer</keyword>
<evidence type="ECO:0000313" key="15">
    <source>
        <dbReference type="EMBL" id="OCH73883.1"/>
    </source>
</evidence>
<dbReference type="Pfam" id="PF08447">
    <property type="entry name" value="PAS_3"/>
    <property type="match status" value="1"/>
</dbReference>
<keyword evidence="7 12" id="KW-1133">Transmembrane helix</keyword>
<evidence type="ECO:0000256" key="1">
    <source>
        <dbReference type="ARBA" id="ARBA00004429"/>
    </source>
</evidence>
<feature type="domain" description="Methyl-accepting transducer" evidence="13">
    <location>
        <begin position="256"/>
        <end position="492"/>
    </location>
</feature>
<keyword evidence="3" id="KW-0488">Methylation</keyword>
<dbReference type="PANTHER" id="PTHR32089">
    <property type="entry name" value="METHYL-ACCEPTING CHEMOTAXIS PROTEIN MCPB"/>
    <property type="match status" value="1"/>
</dbReference>
<dbReference type="SUPFAM" id="SSF55785">
    <property type="entry name" value="PYP-like sensor domain (PAS domain)"/>
    <property type="match status" value="1"/>
</dbReference>
<dbReference type="PROSITE" id="PS50112">
    <property type="entry name" value="PAS"/>
    <property type="match status" value="1"/>
</dbReference>
<comment type="similarity">
    <text evidence="10">Belongs to the methyl-accepting chemotaxis (MCP) protein family.</text>
</comment>
<keyword evidence="8 12" id="KW-0472">Membrane</keyword>
<dbReference type="NCBIfam" id="TIGR00229">
    <property type="entry name" value="sensory_box"/>
    <property type="match status" value="1"/>
</dbReference>
<evidence type="ECO:0000256" key="5">
    <source>
        <dbReference type="ARBA" id="ARBA00022519"/>
    </source>
</evidence>
<dbReference type="InterPro" id="IPR035965">
    <property type="entry name" value="PAS-like_dom_sf"/>
</dbReference>
<reference evidence="16" key="1">
    <citation type="submission" date="2016-06" db="EMBL/GenBank/DDBJ databases">
        <authorList>
            <person name="Hehemann J.-H."/>
            <person name="Arevalo P."/>
            <person name="Datta M.S."/>
            <person name="Polz M.F."/>
        </authorList>
    </citation>
    <scope>NUCLEOTIDE SEQUENCE [LARGE SCALE GENOMIC DNA]</scope>
    <source>
        <strain evidence="16">9CSC122</strain>
    </source>
</reference>
<feature type="transmembrane region" description="Helical" evidence="12">
    <location>
        <begin position="178"/>
        <end position="196"/>
    </location>
</feature>
<dbReference type="CDD" id="cd00130">
    <property type="entry name" value="PAS"/>
    <property type="match status" value="1"/>
</dbReference>
<dbReference type="Pfam" id="PF00015">
    <property type="entry name" value="MCPsignal"/>
    <property type="match status" value="1"/>
</dbReference>
<keyword evidence="2" id="KW-1003">Cell membrane</keyword>
<gene>
    <name evidence="15" type="ORF">A6E14_13835</name>
</gene>
<evidence type="ECO:0000256" key="12">
    <source>
        <dbReference type="SAM" id="Phobius"/>
    </source>
</evidence>
<evidence type="ECO:0000259" key="13">
    <source>
        <dbReference type="PROSITE" id="PS50111"/>
    </source>
</evidence>
<accession>A0A1B9QWC4</accession>
<dbReference type="RefSeq" id="WP_065577180.1">
    <property type="nucleotide sequence ID" value="NZ_JBNGCH010000733.1"/>
</dbReference>
<evidence type="ECO:0000256" key="2">
    <source>
        <dbReference type="ARBA" id="ARBA00022475"/>
    </source>
</evidence>
<feature type="transmembrane region" description="Helical" evidence="12">
    <location>
        <begin position="154"/>
        <end position="172"/>
    </location>
</feature>
<name>A0A1B9QWC4_9VIBR</name>
<evidence type="ECO:0000256" key="3">
    <source>
        <dbReference type="ARBA" id="ARBA00022481"/>
    </source>
</evidence>
<keyword evidence="15" id="KW-0675">Receptor</keyword>
<dbReference type="Gene3D" id="3.30.450.20">
    <property type="entry name" value="PAS domain"/>
    <property type="match status" value="1"/>
</dbReference>
<dbReference type="InterPro" id="IPR013655">
    <property type="entry name" value="PAS_fold_3"/>
</dbReference>
<dbReference type="PROSITE" id="PS50111">
    <property type="entry name" value="CHEMOTAXIS_TRANSDUC_2"/>
    <property type="match status" value="1"/>
</dbReference>
<dbReference type="GO" id="GO:0005886">
    <property type="term" value="C:plasma membrane"/>
    <property type="evidence" value="ECO:0007669"/>
    <property type="project" value="UniProtKB-SubCell"/>
</dbReference>
<keyword evidence="16" id="KW-1185">Reference proteome</keyword>
<keyword evidence="6 12" id="KW-0812">Transmembrane</keyword>
<evidence type="ECO:0000259" key="14">
    <source>
        <dbReference type="PROSITE" id="PS50112"/>
    </source>
</evidence>
<evidence type="ECO:0000256" key="4">
    <source>
        <dbReference type="ARBA" id="ARBA00022500"/>
    </source>
</evidence>
<dbReference type="EMBL" id="MAJZ01000733">
    <property type="protein sequence ID" value="OCH73883.1"/>
    <property type="molecule type" value="Genomic_DNA"/>
</dbReference>
<dbReference type="PANTHER" id="PTHR32089:SF52">
    <property type="entry name" value="CHEMOTAXIS SIGNAL TRANSDUCTION SYSTEM METHYL ACCEPTING SENSORY TRANSDUCER WITH PAS SENSORY DOMAIN"/>
    <property type="match status" value="1"/>
</dbReference>
<dbReference type="InterPro" id="IPR000014">
    <property type="entry name" value="PAS"/>
</dbReference>
<dbReference type="SMART" id="SM00283">
    <property type="entry name" value="MA"/>
    <property type="match status" value="1"/>
</dbReference>
<proteinExistence type="inferred from homology"/>
<dbReference type="InterPro" id="IPR025991">
    <property type="entry name" value="Chemoreceptor_zinc-bind_dom"/>
</dbReference>
<dbReference type="AlphaFoldDB" id="A0A1B9QWC4"/>
<dbReference type="InterPro" id="IPR004089">
    <property type="entry name" value="MCPsignal_dom"/>
</dbReference>
<protein>
    <submittedName>
        <fullName evidence="15">Aerotaxis receptor Aer</fullName>
    </submittedName>
</protein>
<dbReference type="Gene3D" id="1.20.120.30">
    <property type="entry name" value="Aspartate receptor, ligand-binding domain"/>
    <property type="match status" value="1"/>
</dbReference>
<evidence type="ECO:0000256" key="10">
    <source>
        <dbReference type="ARBA" id="ARBA00029447"/>
    </source>
</evidence>
<dbReference type="GO" id="GO:0052131">
    <property type="term" value="P:positive aerotaxis"/>
    <property type="evidence" value="ECO:0007669"/>
    <property type="project" value="UniProtKB-ARBA"/>
</dbReference>
<dbReference type="FunFam" id="1.10.287.950:FF:000001">
    <property type="entry name" value="Methyl-accepting chemotaxis sensory transducer"/>
    <property type="match status" value="1"/>
</dbReference>
<dbReference type="Pfam" id="PF13682">
    <property type="entry name" value="CZB"/>
    <property type="match status" value="1"/>
</dbReference>
<dbReference type="CDD" id="cd11386">
    <property type="entry name" value="MCP_signal"/>
    <property type="match status" value="1"/>
</dbReference>
<keyword evidence="4" id="KW-0145">Chemotaxis</keyword>
<dbReference type="GO" id="GO:0007165">
    <property type="term" value="P:signal transduction"/>
    <property type="evidence" value="ECO:0007669"/>
    <property type="project" value="UniProtKB-KW"/>
</dbReference>
<comment type="subcellular location">
    <subcellularLocation>
        <location evidence="1">Cell inner membrane</location>
        <topology evidence="1">Multi-pass membrane protein</topology>
    </subcellularLocation>
</comment>
<dbReference type="SMART" id="SM00091">
    <property type="entry name" value="PAS"/>
    <property type="match status" value="1"/>
</dbReference>
<evidence type="ECO:0000313" key="16">
    <source>
        <dbReference type="Proteomes" id="UP000093173"/>
    </source>
</evidence>
<evidence type="ECO:0000256" key="8">
    <source>
        <dbReference type="ARBA" id="ARBA00023136"/>
    </source>
</evidence>
<sequence length="647" mass="71577">MRNNQPVTQREQKFTSNEDLVSITDLQGKIKYVNDAFVAISGFTYEELIGQDHNIVRHPDMPPAAFTDLWETVKSGQAWRGMVKNRCKNGDHYWVDAFVIPIVKNGATVGYQSVRSKPSESQINEAELLYKSMKQDSSKTLPQPRWFRRLTTRAINHILSTVLVLCASLIGLLSDQPMLQLIALVSVVVVLVMLFTNQKRVFSKFTYIIEHNHYLAAGDFTKNIEVEGKDELSMVLTSMKMVQGRYKGIFMQTSESVSKLLSTADKLSATSHDVLYAMREQSSHTTQVATGMSEMTVTVDGVSSNVQSTADTTTQLTQVVEGGDALISDTLLQMQVFADEMSQTSQAINELSKESEKITSITNTISDIAEQTNLLALNAAIEAARAGEQGRGFAVVADEVRSLASRTQDATAEIRSMLELVSSGIHNSANTIEKNSLSAVSTLDKVTLTREKFADITSGMEKINAMSAEIATAAGQQSTVVAEMADNIESISSQASLTESQGENLQQHAMLVNSRAMDLQAQLNELDLSEAATLDFVTVKQGHLAWKTRVRSFLDGDTNVLTREQACSHRECALGRWYYKDGIKQYGSNHAFKAMEQPHAELHETIVKIMDADESGDSDKAHQLYQNIEPLSKQIVAHIEELERTIR</sequence>
<organism evidence="15 16">
    <name type="scientific">Vibrio genomosp. F10</name>
    <dbReference type="NCBI Taxonomy" id="723171"/>
    <lineage>
        <taxon>Bacteria</taxon>
        <taxon>Pseudomonadati</taxon>
        <taxon>Pseudomonadota</taxon>
        <taxon>Gammaproteobacteria</taxon>
        <taxon>Vibrionales</taxon>
        <taxon>Vibrionaceae</taxon>
        <taxon>Vibrio</taxon>
    </lineage>
</organism>
<dbReference type="FunFam" id="3.30.450.20:FF:000046">
    <property type="entry name" value="Aerotaxis sensor receptor"/>
    <property type="match status" value="1"/>
</dbReference>
<keyword evidence="5" id="KW-0997">Cell inner membrane</keyword>
<dbReference type="Proteomes" id="UP000093173">
    <property type="component" value="Unassembled WGS sequence"/>
</dbReference>
<dbReference type="SUPFAM" id="SSF58104">
    <property type="entry name" value="Methyl-accepting chemotaxis protein (MCP) signaling domain"/>
    <property type="match status" value="1"/>
</dbReference>
<evidence type="ECO:0000256" key="11">
    <source>
        <dbReference type="PROSITE-ProRule" id="PRU00284"/>
    </source>
</evidence>
<evidence type="ECO:0000256" key="7">
    <source>
        <dbReference type="ARBA" id="ARBA00022989"/>
    </source>
</evidence>